<reference evidence="2" key="1">
    <citation type="submission" date="2020-05" db="EMBL/GenBank/DDBJ databases">
        <authorList>
            <person name="Chiriac C."/>
            <person name="Salcher M."/>
            <person name="Ghai R."/>
            <person name="Kavagutti S V."/>
        </authorList>
    </citation>
    <scope>NUCLEOTIDE SEQUENCE</scope>
</reference>
<keyword evidence="1" id="KW-0812">Transmembrane</keyword>
<evidence type="ECO:0000256" key="1">
    <source>
        <dbReference type="SAM" id="Phobius"/>
    </source>
</evidence>
<keyword evidence="1" id="KW-0472">Membrane</keyword>
<feature type="transmembrane region" description="Helical" evidence="1">
    <location>
        <begin position="34"/>
        <end position="51"/>
    </location>
</feature>
<proteinExistence type="predicted"/>
<keyword evidence="1" id="KW-1133">Transmembrane helix</keyword>
<name>A0A6J6F256_9ZZZZ</name>
<organism evidence="2">
    <name type="scientific">freshwater metagenome</name>
    <dbReference type="NCBI Taxonomy" id="449393"/>
    <lineage>
        <taxon>unclassified sequences</taxon>
        <taxon>metagenomes</taxon>
        <taxon>ecological metagenomes</taxon>
    </lineage>
</organism>
<sequence length="103" mass="11047">MKRNAILVAAMVVFSIFIAWLDTQNNAEETGVEYAYLLMISGVFGLLWGAMAASVKNAFLFAAILSIPAVVNGFADDSLSVIKFAVAFAGLNIVGRMMKRANP</sequence>
<dbReference type="AlphaFoldDB" id="A0A6J6F256"/>
<accession>A0A6J6F256</accession>
<gene>
    <name evidence="2" type="ORF">UFOPK1726_00974</name>
</gene>
<dbReference type="EMBL" id="CAEZTT010000123">
    <property type="protein sequence ID" value="CAB4581715.1"/>
    <property type="molecule type" value="Genomic_DNA"/>
</dbReference>
<protein>
    <submittedName>
        <fullName evidence="2">Unannotated protein</fullName>
    </submittedName>
</protein>
<feature type="transmembrane region" description="Helical" evidence="1">
    <location>
        <begin position="5"/>
        <end position="22"/>
    </location>
</feature>
<evidence type="ECO:0000313" key="2">
    <source>
        <dbReference type="EMBL" id="CAB4581715.1"/>
    </source>
</evidence>
<feature type="transmembrane region" description="Helical" evidence="1">
    <location>
        <begin position="81"/>
        <end position="98"/>
    </location>
</feature>